<dbReference type="Proteomes" id="UP000005947">
    <property type="component" value="Unassembled WGS sequence"/>
</dbReference>
<accession>F1T3Z1</accession>
<protein>
    <submittedName>
        <fullName evidence="2">Phosphoribosyl transferase domain protein</fullName>
    </submittedName>
</protein>
<keyword evidence="3" id="KW-1185">Reference proteome</keyword>
<name>F1T3Z1_9ACTN</name>
<dbReference type="GO" id="GO:0016740">
    <property type="term" value="F:transferase activity"/>
    <property type="evidence" value="ECO:0007669"/>
    <property type="project" value="UniProtKB-KW"/>
</dbReference>
<sequence>MFLILLKGNGMTQATHTTATDNRACPHVKNLDVQPSEREYLLCVAGIKRRLPIVRINSHARIASFVILGDTELVIRAAAQLAKRLPRDIDYLMTAEAKGIPLAQEMSRILGLEHYIIARKSKKSYMNDPLQVSVSSITTHEKQELFLDKPDATRIKDGRVVLVDDVISSGESLEGLECLAQKAGAQIIGKAAILAEGDAAKRDDIIYLEALPLFN</sequence>
<dbReference type="Pfam" id="PF00156">
    <property type="entry name" value="Pribosyltran"/>
    <property type="match status" value="1"/>
</dbReference>
<dbReference type="AlphaFoldDB" id="F1T3Z1"/>
<dbReference type="SUPFAM" id="SSF53271">
    <property type="entry name" value="PRTase-like"/>
    <property type="match status" value="1"/>
</dbReference>
<dbReference type="InterPro" id="IPR000836">
    <property type="entry name" value="PRTase_dom"/>
</dbReference>
<evidence type="ECO:0000313" key="3">
    <source>
        <dbReference type="Proteomes" id="UP000005947"/>
    </source>
</evidence>
<organism evidence="2 3">
    <name type="scientific">Fannyhessea vaginae DSM 15829</name>
    <dbReference type="NCBI Taxonomy" id="525256"/>
    <lineage>
        <taxon>Bacteria</taxon>
        <taxon>Bacillati</taxon>
        <taxon>Actinomycetota</taxon>
        <taxon>Coriobacteriia</taxon>
        <taxon>Coriobacteriales</taxon>
        <taxon>Atopobiaceae</taxon>
        <taxon>Fannyhessea</taxon>
    </lineage>
</organism>
<proteinExistence type="predicted"/>
<dbReference type="CDD" id="cd06223">
    <property type="entry name" value="PRTases_typeI"/>
    <property type="match status" value="1"/>
</dbReference>
<dbReference type="PANTHER" id="PTHR43218:SF1">
    <property type="entry name" value="PHOSPHORIBOSYLTRANSFERASE"/>
    <property type="match status" value="1"/>
</dbReference>
<dbReference type="InterPro" id="IPR029057">
    <property type="entry name" value="PRTase-like"/>
</dbReference>
<evidence type="ECO:0000259" key="1">
    <source>
        <dbReference type="Pfam" id="PF00156"/>
    </source>
</evidence>
<dbReference type="EMBL" id="ACGK02000001">
    <property type="protein sequence ID" value="EGF23435.1"/>
    <property type="molecule type" value="Genomic_DNA"/>
</dbReference>
<reference evidence="2 3" key="1">
    <citation type="submission" date="2011-02" db="EMBL/GenBank/DDBJ databases">
        <authorList>
            <person name="Muzny D."/>
            <person name="Qin X."/>
            <person name="Buhay C."/>
            <person name="Dugan-Rocha S."/>
            <person name="Ding Y."/>
            <person name="Chen G."/>
            <person name="Hawes A."/>
            <person name="Holder M."/>
            <person name="Jhangiani S."/>
            <person name="Johnson A."/>
            <person name="Khan Z."/>
            <person name="Li Z."/>
            <person name="Liu W."/>
            <person name="Liu X."/>
            <person name="Perez L."/>
            <person name="Shen H."/>
            <person name="Wang Q."/>
            <person name="Watt J."/>
            <person name="Xi L."/>
            <person name="Xin Y."/>
            <person name="Zhou J."/>
            <person name="Deng J."/>
            <person name="Jiang H."/>
            <person name="Liu Y."/>
            <person name="Qu J."/>
            <person name="Song X.-Z."/>
            <person name="Zhang L."/>
            <person name="Villasana D."/>
            <person name="Johnson A."/>
            <person name="Liu J."/>
            <person name="Liyanage D."/>
            <person name="Lorensuhewa L."/>
            <person name="Robinson T."/>
            <person name="Song A."/>
            <person name="Song B.-B."/>
            <person name="Dinh H."/>
            <person name="Thornton R."/>
            <person name="Coyle M."/>
            <person name="Francisco L."/>
            <person name="Jackson L."/>
            <person name="Javaid M."/>
            <person name="Korchina V."/>
            <person name="Kovar C."/>
            <person name="Mata R."/>
            <person name="Mathew T."/>
            <person name="Ngo R."/>
            <person name="Nguyen L."/>
            <person name="Nguyen N."/>
            <person name="Okwuonu G."/>
            <person name="Ongeri F."/>
            <person name="Pham C."/>
            <person name="Simmons D."/>
            <person name="Wilczek-Boney K."/>
            <person name="Hale W."/>
            <person name="Jakkamsetti A."/>
            <person name="Pham P."/>
            <person name="Ruth R."/>
            <person name="San Lucas F."/>
            <person name="Warren J."/>
            <person name="Zhang J."/>
            <person name="Zhao Z."/>
            <person name="Zhou C."/>
            <person name="Zhu D."/>
            <person name="Lee S."/>
            <person name="Bess C."/>
            <person name="Blankenburg K."/>
            <person name="Forbes L."/>
            <person name="Fu Q."/>
            <person name="Gubbala S."/>
            <person name="Hirani K."/>
            <person name="Jayaseelan J.C."/>
            <person name="Lara F."/>
            <person name="Munidasa M."/>
            <person name="Palculict T."/>
            <person name="Patil S."/>
            <person name="Pu L.-L."/>
            <person name="Saada N."/>
            <person name="Tang L."/>
            <person name="Weissenberger G."/>
            <person name="Zhu Y."/>
            <person name="Hemphill L."/>
            <person name="Shang Y."/>
            <person name="Youmans B."/>
            <person name="Ayvaz T."/>
            <person name="Ross M."/>
            <person name="Santibanez J."/>
            <person name="Aqrawi P."/>
            <person name="Gross S."/>
            <person name="Joshi V."/>
            <person name="Fowler G."/>
            <person name="Nazareth L."/>
            <person name="Reid J."/>
            <person name="Worley K."/>
            <person name="Petrosino J."/>
            <person name="Highlander S."/>
            <person name="Gibbs R."/>
        </authorList>
    </citation>
    <scope>NUCLEOTIDE SEQUENCE [LARGE SCALE GENOMIC DNA]</scope>
    <source>
        <strain evidence="2 3">DSM 15829</strain>
    </source>
</reference>
<gene>
    <name evidence="2" type="ORF">HMPREF0091_10382</name>
</gene>
<evidence type="ECO:0000313" key="2">
    <source>
        <dbReference type="EMBL" id="EGF23435.1"/>
    </source>
</evidence>
<dbReference type="PANTHER" id="PTHR43218">
    <property type="entry name" value="PHOSPHORIBOSYLTRANSFERASE-RELATED"/>
    <property type="match status" value="1"/>
</dbReference>
<dbReference type="eggNOG" id="COG0503">
    <property type="taxonomic scope" value="Bacteria"/>
</dbReference>
<keyword evidence="2" id="KW-0808">Transferase</keyword>
<dbReference type="NCBIfam" id="NF005592">
    <property type="entry name" value="PRK07322.1"/>
    <property type="match status" value="1"/>
</dbReference>
<feature type="domain" description="Phosphoribosyltransferase" evidence="1">
    <location>
        <begin position="73"/>
        <end position="206"/>
    </location>
</feature>
<dbReference type="Gene3D" id="3.40.50.2020">
    <property type="match status" value="1"/>
</dbReference>
<comment type="caution">
    <text evidence="2">The sequence shown here is derived from an EMBL/GenBank/DDBJ whole genome shotgun (WGS) entry which is preliminary data.</text>
</comment>